<keyword evidence="2 4" id="KW-0479">Metal-binding</keyword>
<keyword evidence="3 5" id="KW-0732">Signal</keyword>
<feature type="binding site" evidence="4">
    <location>
        <position position="191"/>
    </location>
    <ligand>
        <name>molybdate</name>
        <dbReference type="ChEBI" id="CHEBI:36264"/>
    </ligand>
</feature>
<gene>
    <name evidence="6" type="primary">modA</name>
    <name evidence="6" type="ORF">GRI89_14975</name>
</gene>
<evidence type="ECO:0000256" key="5">
    <source>
        <dbReference type="SAM" id="SignalP"/>
    </source>
</evidence>
<feature type="binding site" evidence="4">
    <location>
        <position position="147"/>
    </location>
    <ligand>
        <name>molybdate</name>
        <dbReference type="ChEBI" id="CHEBI:36264"/>
    </ligand>
</feature>
<comment type="similarity">
    <text evidence="1">Belongs to the bacterial solute-binding protein ModA family.</text>
</comment>
<proteinExistence type="inferred from homology"/>
<dbReference type="Pfam" id="PF13531">
    <property type="entry name" value="SBP_bac_11"/>
    <property type="match status" value="1"/>
</dbReference>
<keyword evidence="7" id="KW-1185">Reference proteome</keyword>
<dbReference type="PIRSF" id="PIRSF004846">
    <property type="entry name" value="ModA"/>
    <property type="match status" value="1"/>
</dbReference>
<dbReference type="NCBIfam" id="TIGR01256">
    <property type="entry name" value="modA"/>
    <property type="match status" value="1"/>
</dbReference>
<evidence type="ECO:0000313" key="7">
    <source>
        <dbReference type="Proteomes" id="UP000433652"/>
    </source>
</evidence>
<protein>
    <submittedName>
        <fullName evidence="6">Molybdate ABC transporter substrate-binding protein</fullName>
    </submittedName>
</protein>
<dbReference type="PANTHER" id="PTHR30632:SF17">
    <property type="entry name" value="MOLYBDATE-BINDING PROTEIN MODA"/>
    <property type="match status" value="1"/>
</dbReference>
<name>A0A6I4SYC7_9SPHN</name>
<evidence type="ECO:0000256" key="1">
    <source>
        <dbReference type="ARBA" id="ARBA00009175"/>
    </source>
</evidence>
<dbReference type="AlphaFoldDB" id="A0A6I4SYC7"/>
<feature type="binding site" evidence="4">
    <location>
        <position position="173"/>
    </location>
    <ligand>
        <name>molybdate</name>
        <dbReference type="ChEBI" id="CHEBI:36264"/>
    </ligand>
</feature>
<dbReference type="InterPro" id="IPR050682">
    <property type="entry name" value="ModA/WtpA"/>
</dbReference>
<dbReference type="Proteomes" id="UP000433652">
    <property type="component" value="Unassembled WGS sequence"/>
</dbReference>
<dbReference type="PANTHER" id="PTHR30632">
    <property type="entry name" value="MOLYBDATE-BINDING PERIPLASMIC PROTEIN"/>
    <property type="match status" value="1"/>
</dbReference>
<evidence type="ECO:0000313" key="6">
    <source>
        <dbReference type="EMBL" id="MXO60843.1"/>
    </source>
</evidence>
<feature type="binding site" evidence="4">
    <location>
        <position position="63"/>
    </location>
    <ligand>
        <name>molybdate</name>
        <dbReference type="ChEBI" id="CHEBI:36264"/>
    </ligand>
</feature>
<dbReference type="GO" id="GO:0030288">
    <property type="term" value="C:outer membrane-bounded periplasmic space"/>
    <property type="evidence" value="ECO:0007669"/>
    <property type="project" value="TreeGrafter"/>
</dbReference>
<dbReference type="RefSeq" id="WP_328598291.1">
    <property type="nucleotide sequence ID" value="NZ_WTYM01000058.1"/>
</dbReference>
<dbReference type="EMBL" id="WTYM01000058">
    <property type="protein sequence ID" value="MXO60843.1"/>
    <property type="molecule type" value="Genomic_DNA"/>
</dbReference>
<evidence type="ECO:0000256" key="2">
    <source>
        <dbReference type="ARBA" id="ARBA00022723"/>
    </source>
</evidence>
<dbReference type="Gene3D" id="3.40.190.10">
    <property type="entry name" value="Periplasmic binding protein-like II"/>
    <property type="match status" value="2"/>
</dbReference>
<keyword evidence="4" id="KW-0500">Molybdenum</keyword>
<dbReference type="GO" id="GO:0015689">
    <property type="term" value="P:molybdate ion transport"/>
    <property type="evidence" value="ECO:0007669"/>
    <property type="project" value="InterPro"/>
</dbReference>
<evidence type="ECO:0000256" key="3">
    <source>
        <dbReference type="ARBA" id="ARBA00022729"/>
    </source>
</evidence>
<feature type="chain" id="PRO_5026290694" evidence="5">
    <location>
        <begin position="28"/>
        <end position="254"/>
    </location>
</feature>
<sequence>MTFRPAAVLIATLSALLLAACSSEEDAAPIVLAPSSMQEAIGEAADAFARGVHAHPVVSFAGTPALARQVLAGSPADLFISADEEWMDRIEAAGKIDTTSRVDLAGNRLVLVEPIVRAETLVLDRTSVARALGSGPFAMADPASVPAGRYGKAALEHLGLWPLSAPVSASENVRAALALIEREQAPLGLVYASDAHASAKVAVVASLPPESHAPIRYPMALIAGSTNPAAREFYAFLRSDEGQAILRAHGFTAP</sequence>
<feature type="binding site" evidence="4">
    <location>
        <position position="36"/>
    </location>
    <ligand>
        <name>molybdate</name>
        <dbReference type="ChEBI" id="CHEBI:36264"/>
    </ligand>
</feature>
<dbReference type="PROSITE" id="PS51257">
    <property type="entry name" value="PROKAR_LIPOPROTEIN"/>
    <property type="match status" value="1"/>
</dbReference>
<reference evidence="6 7" key="1">
    <citation type="submission" date="2019-12" db="EMBL/GenBank/DDBJ databases">
        <title>Genomic-based taxomic classification of the family Erythrobacteraceae.</title>
        <authorList>
            <person name="Xu L."/>
        </authorList>
    </citation>
    <scope>NUCLEOTIDE SEQUENCE [LARGE SCALE GENOMIC DNA]</scope>
    <source>
        <strain evidence="6 7">MCCC 1K01500</strain>
    </source>
</reference>
<dbReference type="SUPFAM" id="SSF53850">
    <property type="entry name" value="Periplasmic binding protein-like II"/>
    <property type="match status" value="1"/>
</dbReference>
<dbReference type="GO" id="GO:0046872">
    <property type="term" value="F:metal ion binding"/>
    <property type="evidence" value="ECO:0007669"/>
    <property type="project" value="UniProtKB-KW"/>
</dbReference>
<comment type="caution">
    <text evidence="6">The sequence shown here is derived from an EMBL/GenBank/DDBJ whole genome shotgun (WGS) entry which is preliminary data.</text>
</comment>
<dbReference type="InterPro" id="IPR005950">
    <property type="entry name" value="ModA"/>
</dbReference>
<accession>A0A6I4SYC7</accession>
<evidence type="ECO:0000256" key="4">
    <source>
        <dbReference type="PIRSR" id="PIRSR004846-1"/>
    </source>
</evidence>
<feature type="signal peptide" evidence="5">
    <location>
        <begin position="1"/>
        <end position="27"/>
    </location>
</feature>
<dbReference type="GO" id="GO:0030973">
    <property type="term" value="F:molybdate ion binding"/>
    <property type="evidence" value="ECO:0007669"/>
    <property type="project" value="TreeGrafter"/>
</dbReference>
<organism evidence="6 7">
    <name type="scientific">Croceibacterium salegens</name>
    <dbReference type="NCBI Taxonomy" id="1737568"/>
    <lineage>
        <taxon>Bacteria</taxon>
        <taxon>Pseudomonadati</taxon>
        <taxon>Pseudomonadota</taxon>
        <taxon>Alphaproteobacteria</taxon>
        <taxon>Sphingomonadales</taxon>
        <taxon>Erythrobacteraceae</taxon>
        <taxon>Croceibacterium</taxon>
    </lineage>
</organism>